<protein>
    <submittedName>
        <fullName evidence="2">Uncharacterized protein</fullName>
    </submittedName>
</protein>
<organism evidence="2 3">
    <name type="scientific">Riccia fluitans</name>
    <dbReference type="NCBI Taxonomy" id="41844"/>
    <lineage>
        <taxon>Eukaryota</taxon>
        <taxon>Viridiplantae</taxon>
        <taxon>Streptophyta</taxon>
        <taxon>Embryophyta</taxon>
        <taxon>Marchantiophyta</taxon>
        <taxon>Marchantiopsida</taxon>
        <taxon>Marchantiidae</taxon>
        <taxon>Marchantiales</taxon>
        <taxon>Ricciaceae</taxon>
        <taxon>Riccia</taxon>
    </lineage>
</organism>
<dbReference type="EMBL" id="JBHFFA010000004">
    <property type="protein sequence ID" value="KAL2630185.1"/>
    <property type="molecule type" value="Genomic_DNA"/>
</dbReference>
<evidence type="ECO:0000256" key="1">
    <source>
        <dbReference type="SAM" id="MobiDB-lite"/>
    </source>
</evidence>
<reference evidence="2 3" key="1">
    <citation type="submission" date="2024-09" db="EMBL/GenBank/DDBJ databases">
        <title>Chromosome-scale assembly of Riccia fluitans.</title>
        <authorList>
            <person name="Paukszto L."/>
            <person name="Sawicki J."/>
            <person name="Karawczyk K."/>
            <person name="Piernik-Szablinska J."/>
            <person name="Szczecinska M."/>
            <person name="Mazdziarz M."/>
        </authorList>
    </citation>
    <scope>NUCLEOTIDE SEQUENCE [LARGE SCALE GENOMIC DNA]</scope>
    <source>
        <strain evidence="2">Rf_01</strain>
        <tissue evidence="2">Aerial parts of the thallus</tissue>
    </source>
</reference>
<feature type="compositionally biased region" description="Polar residues" evidence="1">
    <location>
        <begin position="38"/>
        <end position="51"/>
    </location>
</feature>
<feature type="compositionally biased region" description="Basic and acidic residues" evidence="1">
    <location>
        <begin position="24"/>
        <end position="37"/>
    </location>
</feature>
<evidence type="ECO:0000313" key="3">
    <source>
        <dbReference type="Proteomes" id="UP001605036"/>
    </source>
</evidence>
<dbReference type="AlphaFoldDB" id="A0ABD1YHP5"/>
<keyword evidence="3" id="KW-1185">Reference proteome</keyword>
<evidence type="ECO:0000313" key="2">
    <source>
        <dbReference type="EMBL" id="KAL2630185.1"/>
    </source>
</evidence>
<feature type="region of interest" description="Disordered" evidence="1">
    <location>
        <begin position="24"/>
        <end position="57"/>
    </location>
</feature>
<dbReference type="Proteomes" id="UP001605036">
    <property type="component" value="Unassembled WGS sequence"/>
</dbReference>
<name>A0ABD1YHP5_9MARC</name>
<sequence length="98" mass="10758">MDEIVSAAADQPDVARSAEEWMGRFERMNNREPRETATRGTFPTSMPQSRMKTSRSRSVRLAERRTAMHEVAGALISACGTASDPVDGIIKQASTESD</sequence>
<accession>A0ABD1YHP5</accession>
<comment type="caution">
    <text evidence="2">The sequence shown here is derived from an EMBL/GenBank/DDBJ whole genome shotgun (WGS) entry which is preliminary data.</text>
</comment>
<gene>
    <name evidence="2" type="ORF">R1flu_014871</name>
</gene>
<proteinExistence type="predicted"/>